<dbReference type="Pfam" id="PF07690">
    <property type="entry name" value="MFS_1"/>
    <property type="match status" value="1"/>
</dbReference>
<protein>
    <recommendedName>
        <fullName evidence="6">Major facilitator superfamily (MFS) profile domain-containing protein</fullName>
    </recommendedName>
</protein>
<dbReference type="InterPro" id="IPR020846">
    <property type="entry name" value="MFS_dom"/>
</dbReference>
<feature type="transmembrane region" description="Helical" evidence="5">
    <location>
        <begin position="251"/>
        <end position="277"/>
    </location>
</feature>
<feature type="transmembrane region" description="Helical" evidence="5">
    <location>
        <begin position="165"/>
        <end position="187"/>
    </location>
</feature>
<proteinExistence type="predicted"/>
<dbReference type="FunFam" id="1.20.1250.20:FF:000286">
    <property type="entry name" value="MFS efflux transporter"/>
    <property type="match status" value="1"/>
</dbReference>
<dbReference type="Gene3D" id="1.20.1250.20">
    <property type="entry name" value="MFS general substrate transporter like domains"/>
    <property type="match status" value="1"/>
</dbReference>
<feature type="transmembrane region" description="Helical" evidence="5">
    <location>
        <begin position="427"/>
        <end position="446"/>
    </location>
</feature>
<dbReference type="PROSITE" id="PS50850">
    <property type="entry name" value="MFS"/>
    <property type="match status" value="1"/>
</dbReference>
<dbReference type="SUPFAM" id="SSF103473">
    <property type="entry name" value="MFS general substrate transporter"/>
    <property type="match status" value="1"/>
</dbReference>
<evidence type="ECO:0000313" key="8">
    <source>
        <dbReference type="Proteomes" id="UP001148299"/>
    </source>
</evidence>
<evidence type="ECO:0000313" key="7">
    <source>
        <dbReference type="EMBL" id="KAJ5349528.1"/>
    </source>
</evidence>
<dbReference type="Proteomes" id="UP001148299">
    <property type="component" value="Unassembled WGS sequence"/>
</dbReference>
<keyword evidence="8" id="KW-1185">Reference proteome</keyword>
<keyword evidence="2 5" id="KW-0812">Transmembrane</keyword>
<evidence type="ECO:0000256" key="4">
    <source>
        <dbReference type="ARBA" id="ARBA00023136"/>
    </source>
</evidence>
<feature type="transmembrane region" description="Helical" evidence="5">
    <location>
        <begin position="397"/>
        <end position="421"/>
    </location>
</feature>
<feature type="transmembrane region" description="Helical" evidence="5">
    <location>
        <begin position="312"/>
        <end position="335"/>
    </location>
</feature>
<reference evidence="7" key="1">
    <citation type="submission" date="2022-12" db="EMBL/GenBank/DDBJ databases">
        <authorList>
            <person name="Petersen C."/>
        </authorList>
    </citation>
    <scope>NUCLEOTIDE SEQUENCE</scope>
    <source>
        <strain evidence="7">IBT 35675</strain>
    </source>
</reference>
<keyword evidence="3 5" id="KW-1133">Transmembrane helix</keyword>
<dbReference type="PANTHER" id="PTHR23514">
    <property type="entry name" value="BYPASS OF STOP CODON PROTEIN 6"/>
    <property type="match status" value="1"/>
</dbReference>
<dbReference type="InterPro" id="IPR011701">
    <property type="entry name" value="MFS"/>
</dbReference>
<feature type="transmembrane region" description="Helical" evidence="5">
    <location>
        <begin position="194"/>
        <end position="215"/>
    </location>
</feature>
<organism evidence="7 8">
    <name type="scientific">Penicillium brevicompactum</name>
    <dbReference type="NCBI Taxonomy" id="5074"/>
    <lineage>
        <taxon>Eukaryota</taxon>
        <taxon>Fungi</taxon>
        <taxon>Dikarya</taxon>
        <taxon>Ascomycota</taxon>
        <taxon>Pezizomycotina</taxon>
        <taxon>Eurotiomycetes</taxon>
        <taxon>Eurotiomycetidae</taxon>
        <taxon>Eurotiales</taxon>
        <taxon>Aspergillaceae</taxon>
        <taxon>Penicillium</taxon>
    </lineage>
</organism>
<accession>A0A9W9R2I0</accession>
<name>A0A9W9R2I0_PENBR</name>
<comment type="subcellular location">
    <subcellularLocation>
        <location evidence="1">Membrane</location>
        <topology evidence="1">Multi-pass membrane protein</topology>
    </subcellularLocation>
</comment>
<evidence type="ECO:0000256" key="2">
    <source>
        <dbReference type="ARBA" id="ARBA00022692"/>
    </source>
</evidence>
<dbReference type="InterPro" id="IPR036259">
    <property type="entry name" value="MFS_trans_sf"/>
</dbReference>
<feature type="transmembrane region" description="Helical" evidence="5">
    <location>
        <begin position="79"/>
        <end position="98"/>
    </location>
</feature>
<dbReference type="InterPro" id="IPR051788">
    <property type="entry name" value="MFS_Transporter"/>
</dbReference>
<dbReference type="PANTHER" id="PTHR23514:SF16">
    <property type="entry name" value="TRANSPORTER, PUTATIVE (AFU_ORTHOLOGUE AFUA_2G17270)-RELATED"/>
    <property type="match status" value="1"/>
</dbReference>
<feature type="transmembrane region" description="Helical" evidence="5">
    <location>
        <begin position="42"/>
        <end position="67"/>
    </location>
</feature>
<dbReference type="GO" id="GO:0022857">
    <property type="term" value="F:transmembrane transporter activity"/>
    <property type="evidence" value="ECO:0007669"/>
    <property type="project" value="InterPro"/>
</dbReference>
<evidence type="ECO:0000259" key="6">
    <source>
        <dbReference type="PROSITE" id="PS50850"/>
    </source>
</evidence>
<dbReference type="EMBL" id="JAPZBR010000006">
    <property type="protein sequence ID" value="KAJ5349528.1"/>
    <property type="molecule type" value="Genomic_DNA"/>
</dbReference>
<reference evidence="7" key="2">
    <citation type="journal article" date="2023" name="IMA Fungus">
        <title>Comparative genomic study of the Penicillium genus elucidates a diverse pangenome and 15 lateral gene transfer events.</title>
        <authorList>
            <person name="Petersen C."/>
            <person name="Sorensen T."/>
            <person name="Nielsen M.R."/>
            <person name="Sondergaard T.E."/>
            <person name="Sorensen J.L."/>
            <person name="Fitzpatrick D.A."/>
            <person name="Frisvad J.C."/>
            <person name="Nielsen K.L."/>
        </authorList>
    </citation>
    <scope>NUCLEOTIDE SEQUENCE</scope>
    <source>
        <strain evidence="7">IBT 35675</strain>
    </source>
</reference>
<feature type="transmembrane region" description="Helical" evidence="5">
    <location>
        <begin position="355"/>
        <end position="385"/>
    </location>
</feature>
<evidence type="ECO:0000256" key="5">
    <source>
        <dbReference type="SAM" id="Phobius"/>
    </source>
</evidence>
<sequence>MRVQTQTDAMELDERLDSGAHHNAVESLQEPAPRTKWVYLKIFSAGISFFVAGVNDGSLGSIIPYILQTYAISTNMVSILYAATFAGWFVAALSNNTITRYLDLGPTLCTGAGLQILAHALRAWNPPFALYVVTFFLASLGQAYNDTFANTFVSTLNDAHRCLGFIHAMYMAGCLVAPFIATGIASANTDSDWCLFYLCPLGLGVVNIALVGSSFHDHMATPASLRSERRERAESKSILREMKDVFFATEVWLLSLFFFFFLGATITAGGWMVEYLVEVRNGDVAKMGYIPAGFSGGALLGRILLSEPTHRLGVRLMIFIYALLCIGLQLVFWLSVDQVDRNLWIGPSLLMWDSISVPSIIPAAVAISFLGFFSGPFFASGVSLGTRLFPTEIRSSAIALVFVLGQIGGSAFPALTGIIAGKVGVKVLQPMLVGLFGATAISWLILPKEVPLHQD</sequence>
<dbReference type="AlphaFoldDB" id="A0A9W9R2I0"/>
<keyword evidence="4 5" id="KW-0472">Membrane</keyword>
<evidence type="ECO:0000256" key="1">
    <source>
        <dbReference type="ARBA" id="ARBA00004141"/>
    </source>
</evidence>
<comment type="caution">
    <text evidence="7">The sequence shown here is derived from an EMBL/GenBank/DDBJ whole genome shotgun (WGS) entry which is preliminary data.</text>
</comment>
<dbReference type="GO" id="GO:0016020">
    <property type="term" value="C:membrane"/>
    <property type="evidence" value="ECO:0007669"/>
    <property type="project" value="UniProtKB-SubCell"/>
</dbReference>
<feature type="domain" description="Major facilitator superfamily (MFS) profile" evidence="6">
    <location>
        <begin position="41"/>
        <end position="450"/>
    </location>
</feature>
<gene>
    <name evidence="7" type="ORF">N7541_007255</name>
</gene>
<evidence type="ECO:0000256" key="3">
    <source>
        <dbReference type="ARBA" id="ARBA00022989"/>
    </source>
</evidence>